<dbReference type="GO" id="GO:0005886">
    <property type="term" value="C:plasma membrane"/>
    <property type="evidence" value="ECO:0007669"/>
    <property type="project" value="UniProtKB-SubCell"/>
</dbReference>
<reference evidence="11 12" key="1">
    <citation type="submission" date="2020-08" db="EMBL/GenBank/DDBJ databases">
        <title>Genomic Encyclopedia of Type Strains, Phase III (KMG-III): the genomes of soil and plant-associated and newly described type strains.</title>
        <authorList>
            <person name="Whitman W."/>
        </authorList>
    </citation>
    <scope>NUCLEOTIDE SEQUENCE [LARGE SCALE GENOMIC DNA]</scope>
    <source>
        <strain evidence="11 12">CECT 8075</strain>
    </source>
</reference>
<evidence type="ECO:0000256" key="2">
    <source>
        <dbReference type="ARBA" id="ARBA00022692"/>
    </source>
</evidence>
<evidence type="ECO:0000256" key="5">
    <source>
        <dbReference type="ARBA" id="ARBA00022989"/>
    </source>
</evidence>
<dbReference type="InterPro" id="IPR003593">
    <property type="entry name" value="AAA+_ATPase"/>
</dbReference>
<evidence type="ECO:0000256" key="4">
    <source>
        <dbReference type="ARBA" id="ARBA00022840"/>
    </source>
</evidence>
<dbReference type="InterPro" id="IPR011527">
    <property type="entry name" value="ABC1_TM_dom"/>
</dbReference>
<dbReference type="SUPFAM" id="SSF52540">
    <property type="entry name" value="P-loop containing nucleoside triphosphate hydrolases"/>
    <property type="match status" value="1"/>
</dbReference>
<dbReference type="InterPro" id="IPR036640">
    <property type="entry name" value="ABC1_TM_sf"/>
</dbReference>
<comment type="subcellular location">
    <subcellularLocation>
        <location evidence="1">Cell membrane</location>
        <topology evidence="1">Multi-pass membrane protein</topology>
    </subcellularLocation>
</comment>
<dbReference type="GO" id="GO:0005524">
    <property type="term" value="F:ATP binding"/>
    <property type="evidence" value="ECO:0007669"/>
    <property type="project" value="UniProtKB-KW"/>
</dbReference>
<dbReference type="Proteomes" id="UP000536179">
    <property type="component" value="Unassembled WGS sequence"/>
</dbReference>
<dbReference type="SUPFAM" id="SSF90123">
    <property type="entry name" value="ABC transporter transmembrane region"/>
    <property type="match status" value="1"/>
</dbReference>
<feature type="transmembrane region" description="Helical" evidence="7">
    <location>
        <begin position="352"/>
        <end position="370"/>
    </location>
</feature>
<dbReference type="EMBL" id="JACHXU010000014">
    <property type="protein sequence ID" value="MBB3208258.1"/>
    <property type="molecule type" value="Genomic_DNA"/>
</dbReference>
<keyword evidence="12" id="KW-1185">Reference proteome</keyword>
<feature type="transmembrane region" description="Helical" evidence="7">
    <location>
        <begin position="322"/>
        <end position="346"/>
    </location>
</feature>
<keyword evidence="3" id="KW-0547">Nucleotide-binding</keyword>
<feature type="transmembrane region" description="Helical" evidence="7">
    <location>
        <begin position="208"/>
        <end position="229"/>
    </location>
</feature>
<dbReference type="PROSITE" id="PS50893">
    <property type="entry name" value="ABC_TRANSPORTER_2"/>
    <property type="match status" value="1"/>
</dbReference>
<feature type="domain" description="Fido" evidence="10">
    <location>
        <begin position="265"/>
        <end position="403"/>
    </location>
</feature>
<organism evidence="11 12">
    <name type="scientific">Aporhodopirellula rubra</name>
    <dbReference type="NCBI Taxonomy" id="980271"/>
    <lineage>
        <taxon>Bacteria</taxon>
        <taxon>Pseudomonadati</taxon>
        <taxon>Planctomycetota</taxon>
        <taxon>Planctomycetia</taxon>
        <taxon>Pirellulales</taxon>
        <taxon>Pirellulaceae</taxon>
        <taxon>Aporhodopirellula</taxon>
    </lineage>
</organism>
<dbReference type="AlphaFoldDB" id="A0A7W5E262"/>
<dbReference type="RefSeq" id="WP_184306470.1">
    <property type="nucleotide sequence ID" value="NZ_JACHXU010000014.1"/>
</dbReference>
<dbReference type="PROSITE" id="PS51459">
    <property type="entry name" value="FIDO"/>
    <property type="match status" value="1"/>
</dbReference>
<feature type="transmembrane region" description="Helical" evidence="7">
    <location>
        <begin position="461"/>
        <end position="479"/>
    </location>
</feature>
<keyword evidence="4" id="KW-0067">ATP-binding</keyword>
<accession>A0A7W5E262</accession>
<dbReference type="Gene3D" id="1.20.1560.10">
    <property type="entry name" value="ABC transporter type 1, transmembrane domain"/>
    <property type="match status" value="1"/>
</dbReference>
<name>A0A7W5E262_9BACT</name>
<evidence type="ECO:0000313" key="11">
    <source>
        <dbReference type="EMBL" id="MBB3208258.1"/>
    </source>
</evidence>
<evidence type="ECO:0000259" key="10">
    <source>
        <dbReference type="PROSITE" id="PS51459"/>
    </source>
</evidence>
<dbReference type="Pfam" id="PF00664">
    <property type="entry name" value="ABC_membrane"/>
    <property type="match status" value="1"/>
</dbReference>
<dbReference type="GO" id="GO:0016887">
    <property type="term" value="F:ATP hydrolysis activity"/>
    <property type="evidence" value="ECO:0007669"/>
    <property type="project" value="InterPro"/>
</dbReference>
<dbReference type="PANTHER" id="PTHR43394">
    <property type="entry name" value="ATP-DEPENDENT PERMEASE MDL1, MITOCHONDRIAL"/>
    <property type="match status" value="1"/>
</dbReference>
<dbReference type="InterPro" id="IPR003439">
    <property type="entry name" value="ABC_transporter-like_ATP-bd"/>
</dbReference>
<gene>
    <name evidence="11" type="ORF">FHS27_004085</name>
</gene>
<dbReference type="InterPro" id="IPR039421">
    <property type="entry name" value="Type_1_exporter"/>
</dbReference>
<evidence type="ECO:0000256" key="6">
    <source>
        <dbReference type="ARBA" id="ARBA00023136"/>
    </source>
</evidence>
<dbReference type="Pfam" id="PF00005">
    <property type="entry name" value="ABC_tran"/>
    <property type="match status" value="1"/>
</dbReference>
<dbReference type="PROSITE" id="PS50929">
    <property type="entry name" value="ABC_TM1F"/>
    <property type="match status" value="1"/>
</dbReference>
<dbReference type="Gene3D" id="3.40.50.300">
    <property type="entry name" value="P-loop containing nucleotide triphosphate hydrolases"/>
    <property type="match status" value="1"/>
</dbReference>
<keyword evidence="2 7" id="KW-0812">Transmembrane</keyword>
<evidence type="ECO:0000256" key="1">
    <source>
        <dbReference type="ARBA" id="ARBA00004651"/>
    </source>
</evidence>
<comment type="caution">
    <text evidence="11">The sequence shown here is derived from an EMBL/GenBank/DDBJ whole genome shotgun (WGS) entry which is preliminary data.</text>
</comment>
<dbReference type="InterPro" id="IPR027417">
    <property type="entry name" value="P-loop_NTPase"/>
</dbReference>
<keyword evidence="5 7" id="KW-1133">Transmembrane helix</keyword>
<feature type="transmembrane region" description="Helical" evidence="7">
    <location>
        <begin position="241"/>
        <end position="262"/>
    </location>
</feature>
<evidence type="ECO:0000313" key="12">
    <source>
        <dbReference type="Proteomes" id="UP000536179"/>
    </source>
</evidence>
<keyword evidence="6 7" id="KW-0472">Membrane</keyword>
<feature type="domain" description="ABC transmembrane type-1" evidence="9">
    <location>
        <begin position="209"/>
        <end position="490"/>
    </location>
</feature>
<evidence type="ECO:0000259" key="8">
    <source>
        <dbReference type="PROSITE" id="PS50893"/>
    </source>
</evidence>
<dbReference type="GO" id="GO:0015421">
    <property type="term" value="F:ABC-type oligopeptide transporter activity"/>
    <property type="evidence" value="ECO:0007669"/>
    <property type="project" value="TreeGrafter"/>
</dbReference>
<proteinExistence type="predicted"/>
<feature type="transmembrane region" description="Helical" evidence="7">
    <location>
        <begin position="432"/>
        <end position="455"/>
    </location>
</feature>
<sequence length="747" mass="82235">MADSFHSSSIPVAPAARRRLAGEGAATLDRLVRDRVKMERTTILRTFHLTLESHEGSLPGDWWQIFTDAATALQLRPAVLDCSIDQVVRLIGDGADVVTFYHGEHEAVTPESDGIDHAAGGEFPRWLLLHQDEKSRTHYWASDRRDESTISERELRRRLEPLAEDQRIRCIAFDWRETSVTGGHSSSTGPMKPLTRLVHLLRPEWSDIWLVIVFAFVVGLFTLATPIAVEALVNTVAFGRFVQPIVVLALILMFFLGFSAAIRALQTYIVEVIQERLFARVAGDLAHRLPRVSVEGTDGKYLPELTNRFFDVVTVQKTSATLLLDGIGLLMSAAIGMVVLAFYHPFLLGFDALLVVAIAFLIIVLGRGAVKTAVQESKSKYYMAAWLEDVSRCQTTFQSAAGKRLSASRSDRLIHDYLVNRKRHFHVLLRQILFALSLQAIASTVLLGLGGYLVIIRELTLGQLVAAELIVAIIVGAFAKMGKHFESFYDLLASVDKLGALFDLPLARQGTVLHSIDDEPVTIELSHVTYRRGGGSPVFTPVTSMTPPGGATAVFGGSGTGKSTLLDLIYGVRRPSSGKVLVDATQPSDFRSDDFWNHVELVRDGEVFASTVEENIHVQRTDVSGQDVEDALEAVGIADIVNALPEGMQTHLTSSGAPLASNQVRLLLIARAIASRPYLMLVDGVLDSLSDTEAELILDSLLRPDRPWTLVVATGRRWIAERCDQTIDLRPDAVSVQTPFEKPERQV</sequence>
<dbReference type="PANTHER" id="PTHR43394:SF4">
    <property type="entry name" value="TOXIN SECRETION ABC TRANSPORTER ATP-BINDING PROTEIN"/>
    <property type="match status" value="1"/>
</dbReference>
<protein>
    <submittedName>
        <fullName evidence="11">ABC-type bacteriocin/lantibiotic exporter with double-glycine peptidase domain</fullName>
    </submittedName>
</protein>
<feature type="domain" description="ABC transporter" evidence="8">
    <location>
        <begin position="523"/>
        <end position="747"/>
    </location>
</feature>
<dbReference type="SMART" id="SM00382">
    <property type="entry name" value="AAA"/>
    <property type="match status" value="1"/>
</dbReference>
<evidence type="ECO:0000256" key="7">
    <source>
        <dbReference type="SAM" id="Phobius"/>
    </source>
</evidence>
<evidence type="ECO:0000256" key="3">
    <source>
        <dbReference type="ARBA" id="ARBA00022741"/>
    </source>
</evidence>
<dbReference type="InterPro" id="IPR003812">
    <property type="entry name" value="Fido"/>
</dbReference>
<evidence type="ECO:0000259" key="9">
    <source>
        <dbReference type="PROSITE" id="PS50929"/>
    </source>
</evidence>